<sequence>MAASTSLEDCYFYFYSSCIKGSQCPFRHCQEALGTETVCALWKEGRCFDSNCKFRHMESRINRSTIPCYWENQPDGCRKPHCAFLHKRLRNGVHLFQSSSSTRYILPTKDENISINLPNASEAVNEPAKLSPKETSPENTPSIPVPPLVLRFDEGEESDSESVSSTPVKASNEIKSAGLAKSNRFSKLSGIDEEKDYEIKTLEQIRMEKIHKESDSFYGAVYDPPSLDIPRTLNPLAKEFYPQNSEFISLSKESGSDNSSIVPSEETLRALEEEKDLRGRLLNRRKAFLTKVFNNTAKRLLNFKKLEIKPTGNSNSLNFKIKTLDEIRKEKNKLSTAGESIKQKSSDNSEQKVVKRLRIARKSKELNASSANLRQNNQAIKSTDSTTAQLLTNGFHSSPEQSTCDFVCNEAMPHSAGKRKLEEDPQQIRTKLLKMEDSLAIDDKTTNGCESEYKQSERNVVMNSQAFLQCSRPLPAPVAADKVNGMSTASHCNAQDESNEQFDPEGKRIQNLTQNIVVASEDRTDIALDELDQLLEDEDIVMDETADDDILLEVEQFLES</sequence>
<evidence type="ECO:0000313" key="5">
    <source>
        <dbReference type="Proteomes" id="UP001054945"/>
    </source>
</evidence>
<dbReference type="InterPro" id="IPR000571">
    <property type="entry name" value="Znf_CCCH"/>
</dbReference>
<dbReference type="Proteomes" id="UP001054945">
    <property type="component" value="Unassembled WGS sequence"/>
</dbReference>
<feature type="region of interest" description="Disordered" evidence="2">
    <location>
        <begin position="117"/>
        <end position="145"/>
    </location>
</feature>
<reference evidence="4 5" key="1">
    <citation type="submission" date="2021-06" db="EMBL/GenBank/DDBJ databases">
        <title>Caerostris extrusa draft genome.</title>
        <authorList>
            <person name="Kono N."/>
            <person name="Arakawa K."/>
        </authorList>
    </citation>
    <scope>NUCLEOTIDE SEQUENCE [LARGE SCALE GENOMIC DNA]</scope>
</reference>
<name>A0AAV4S4S4_CAEEX</name>
<dbReference type="SMART" id="SM00356">
    <property type="entry name" value="ZnF_C3H1"/>
    <property type="match status" value="3"/>
</dbReference>
<dbReference type="AlphaFoldDB" id="A0AAV4S4S4"/>
<dbReference type="EMBL" id="BPLR01009012">
    <property type="protein sequence ID" value="GIY29014.1"/>
    <property type="molecule type" value="Genomic_DNA"/>
</dbReference>
<dbReference type="InterPro" id="IPR041686">
    <property type="entry name" value="Znf-CCCH_3"/>
</dbReference>
<dbReference type="Pfam" id="PF15663">
    <property type="entry name" value="zf-CCCH_3"/>
    <property type="match status" value="1"/>
</dbReference>
<dbReference type="GO" id="GO:0008270">
    <property type="term" value="F:zinc ion binding"/>
    <property type="evidence" value="ECO:0007669"/>
    <property type="project" value="UniProtKB-KW"/>
</dbReference>
<keyword evidence="1" id="KW-0479">Metal-binding</keyword>
<dbReference type="PANTHER" id="PTHR15725:SF14">
    <property type="entry name" value="ZINC FINGER CCCH DOMAIN-CONTAINING PROTEIN 11A"/>
    <property type="match status" value="1"/>
</dbReference>
<organism evidence="4 5">
    <name type="scientific">Caerostris extrusa</name>
    <name type="common">Bark spider</name>
    <name type="synonym">Caerostris bankana</name>
    <dbReference type="NCBI Taxonomy" id="172846"/>
    <lineage>
        <taxon>Eukaryota</taxon>
        <taxon>Metazoa</taxon>
        <taxon>Ecdysozoa</taxon>
        <taxon>Arthropoda</taxon>
        <taxon>Chelicerata</taxon>
        <taxon>Arachnida</taxon>
        <taxon>Araneae</taxon>
        <taxon>Araneomorphae</taxon>
        <taxon>Entelegynae</taxon>
        <taxon>Araneoidea</taxon>
        <taxon>Araneidae</taxon>
        <taxon>Caerostris</taxon>
    </lineage>
</organism>
<keyword evidence="1" id="KW-0863">Zinc-finger</keyword>
<keyword evidence="5" id="KW-1185">Reference proteome</keyword>
<evidence type="ECO:0000256" key="2">
    <source>
        <dbReference type="SAM" id="MobiDB-lite"/>
    </source>
</evidence>
<proteinExistence type="predicted"/>
<evidence type="ECO:0000256" key="1">
    <source>
        <dbReference type="PROSITE-ProRule" id="PRU00723"/>
    </source>
</evidence>
<dbReference type="Gene3D" id="4.10.1000.10">
    <property type="entry name" value="Zinc finger, CCCH-type"/>
    <property type="match status" value="1"/>
</dbReference>
<keyword evidence="1" id="KW-0862">Zinc</keyword>
<evidence type="ECO:0000259" key="3">
    <source>
        <dbReference type="PROSITE" id="PS50103"/>
    </source>
</evidence>
<feature type="zinc finger region" description="C3H1-type" evidence="1">
    <location>
        <begin position="4"/>
        <end position="31"/>
    </location>
</feature>
<dbReference type="PANTHER" id="PTHR15725">
    <property type="entry name" value="ZN-FINGER, C-X8-C-X5-C-X3-H TYPE-CONTAINING"/>
    <property type="match status" value="1"/>
</dbReference>
<protein>
    <submittedName>
        <fullName evidence="4">Zinc finger CCCH domain-containing protein 11A</fullName>
    </submittedName>
</protein>
<dbReference type="PROSITE" id="PS50103">
    <property type="entry name" value="ZF_C3H1"/>
    <property type="match status" value="1"/>
</dbReference>
<accession>A0AAV4S4S4</accession>
<gene>
    <name evidence="4" type="primary">ZC3H11A</name>
    <name evidence="4" type="ORF">CEXT_217752</name>
</gene>
<comment type="caution">
    <text evidence="4">The sequence shown here is derived from an EMBL/GenBank/DDBJ whole genome shotgun (WGS) entry which is preliminary data.</text>
</comment>
<feature type="domain" description="C3H1-type" evidence="3">
    <location>
        <begin position="4"/>
        <end position="31"/>
    </location>
</feature>
<evidence type="ECO:0000313" key="4">
    <source>
        <dbReference type="EMBL" id="GIY29014.1"/>
    </source>
</evidence>